<dbReference type="EMBL" id="KZ859013">
    <property type="protein sequence ID" value="RDW25085.1"/>
    <property type="molecule type" value="Genomic_DNA"/>
</dbReference>
<dbReference type="GO" id="GO:0007091">
    <property type="term" value="P:metaphase/anaphase transition of mitotic cell cycle"/>
    <property type="evidence" value="ECO:0007669"/>
    <property type="project" value="TreeGrafter"/>
</dbReference>
<name>A0A1H6PSW5_YARLL</name>
<dbReference type="Pfam" id="PF25773">
    <property type="entry name" value="TPR_ANAPC2"/>
    <property type="match status" value="1"/>
</dbReference>
<keyword evidence="4" id="KW-0833">Ubl conjugation pathway</keyword>
<dbReference type="InterPro" id="IPR014786">
    <property type="entry name" value="ANAPC2_C"/>
</dbReference>
<dbReference type="GO" id="GO:0070979">
    <property type="term" value="P:protein K11-linked ubiquitination"/>
    <property type="evidence" value="ECO:0007669"/>
    <property type="project" value="TreeGrafter"/>
</dbReference>
<dbReference type="InterPro" id="IPR044554">
    <property type="entry name" value="ANAPC2"/>
</dbReference>
<keyword evidence="2" id="KW-0132">Cell division</keyword>
<sequence length="712" mass="80850">MQIQAFDSIFGDAFDDSLRIPAETDVQDLNMASLDTIREWMSPDNSNADVSDIQASIALIPLIESDLLNWYHEVVRVHFLENVATQLDFSNLDSLEKLESIALRLEAARFHYHRPLESLSLSRHLVENFQHYLFALFEITFGGTPYLTALRNYMVSCSLPPTDRTINLCKTLYNLGLGPKLEPILSSSLVAGIERHILNVYGDEWTLSCLPTMTVWLKSCLPRIEQMFLHPPTLDSLVCVGHRYVARLRTSQLFDITVDYPDSIAAIQDLRQCLESPHQRAQVVATFQNACQTRLLHAGANTVDVLSAYIHTTHTFLLLDSKGVLLEKVTRPIKRYLKERSDTVTSIVSGLLGNEKSDIKSLAEYLSKPPSTVLEDDLADPHWVPDPPDAPSDFRKGFADIVDDLIMLFDNREVFVREFVGIFADQMLQLRDYNVGEIQLRAELLKRRFGERTLQNLDVMVRDIQESKRVDTGVHAESIQGKAVYGTFHASILSKLCWPQLKSEEFLLPSAIESQLSLYGTGFSKLKQRRKLKWLRSLGNVDVELELEDRTVALTVAPEMASFIHAFHDTTENSLEYVQEKLKMSPEMARRCAAFWVKEGVLQEKSEGVFRVLERKSEAQNVVVADAFEASEAGQSAEDKAIESIRQYWSYIHAMLTNRGSLPVIQMHSFLKMLVPKETPYTATQDELKQFLQAMVDEEKLDVVGAKFKLKK</sequence>
<evidence type="ECO:0000313" key="11">
    <source>
        <dbReference type="Proteomes" id="UP000256601"/>
    </source>
</evidence>
<dbReference type="InterPro" id="IPR059120">
    <property type="entry name" value="Cullin-like_AB"/>
</dbReference>
<evidence type="ECO:0000256" key="4">
    <source>
        <dbReference type="ARBA" id="ARBA00022786"/>
    </source>
</evidence>
<dbReference type="VEuPathDB" id="FungiDB:YALI0_E04983g"/>
<dbReference type="RefSeq" id="XP_503564.1">
    <property type="nucleotide sequence ID" value="XM_503564.1"/>
</dbReference>
<dbReference type="Proteomes" id="UP000256601">
    <property type="component" value="Unassembled WGS sequence"/>
</dbReference>
<dbReference type="InterPro" id="IPR016158">
    <property type="entry name" value="Cullin_homology"/>
</dbReference>
<dbReference type="SUPFAM" id="SSF75632">
    <property type="entry name" value="Cullin homology domain"/>
    <property type="match status" value="1"/>
</dbReference>
<dbReference type="InterPro" id="IPR036317">
    <property type="entry name" value="Cullin_homology_sf"/>
</dbReference>
<accession>A0A1H6PSW5</accession>
<evidence type="ECO:0000256" key="5">
    <source>
        <dbReference type="ARBA" id="ARBA00023306"/>
    </source>
</evidence>
<feature type="domain" description="Cullin family profile" evidence="7">
    <location>
        <begin position="405"/>
        <end position="597"/>
    </location>
</feature>
<gene>
    <name evidence="9" type="ORF">B0I71DRAFT_133232</name>
    <name evidence="8" type="ORF">YALI1_E05866g</name>
</gene>
<protein>
    <recommendedName>
        <fullName evidence="1">Anaphase-promoting complex subunit 2</fullName>
    </recommendedName>
</protein>
<dbReference type="Pfam" id="PF08672">
    <property type="entry name" value="ANAPC2"/>
    <property type="match status" value="1"/>
</dbReference>
<dbReference type="GO" id="GO:0005680">
    <property type="term" value="C:anaphase-promoting complex"/>
    <property type="evidence" value="ECO:0007669"/>
    <property type="project" value="TreeGrafter"/>
</dbReference>
<evidence type="ECO:0000256" key="6">
    <source>
        <dbReference type="PROSITE-ProRule" id="PRU00330"/>
    </source>
</evidence>
<keyword evidence="3" id="KW-0498">Mitosis</keyword>
<dbReference type="PANTHER" id="PTHR45957">
    <property type="entry name" value="ANAPHASE-PROMOTING COMPLEX SUBUNIT 2"/>
    <property type="match status" value="1"/>
</dbReference>
<comment type="similarity">
    <text evidence="6">Belongs to the cullin family.</text>
</comment>
<proteinExistence type="inferred from homology"/>
<dbReference type="PANTHER" id="PTHR45957:SF1">
    <property type="entry name" value="ANAPHASE-PROMOTING COMPLEX SUBUNIT 2"/>
    <property type="match status" value="1"/>
</dbReference>
<evidence type="ECO:0000313" key="9">
    <source>
        <dbReference type="EMBL" id="RDW25085.1"/>
    </source>
</evidence>
<dbReference type="InterPro" id="IPR036388">
    <property type="entry name" value="WH-like_DNA-bd_sf"/>
</dbReference>
<dbReference type="FunFam" id="1.10.10.10:FF:001237">
    <property type="entry name" value="Anaphase-promoting complex subunit 2"/>
    <property type="match status" value="1"/>
</dbReference>
<dbReference type="SUPFAM" id="SSF46785">
    <property type="entry name" value="Winged helix' DNA-binding domain"/>
    <property type="match status" value="1"/>
</dbReference>
<dbReference type="Proteomes" id="UP000182444">
    <property type="component" value="Chromosome 1E"/>
</dbReference>
<dbReference type="InterPro" id="IPR036390">
    <property type="entry name" value="WH_DNA-bd_sf"/>
</dbReference>
<dbReference type="KEGG" id="yli:2912269"/>
<reference evidence="8 10" key="1">
    <citation type="journal article" date="2016" name="PLoS ONE">
        <title>Sequence Assembly of Yarrowia lipolytica Strain W29/CLIB89 Shows Transposable Element Diversity.</title>
        <authorList>
            <person name="Magnan C."/>
            <person name="Yu J."/>
            <person name="Chang I."/>
            <person name="Jahn E."/>
            <person name="Kanomata Y."/>
            <person name="Wu J."/>
            <person name="Zeller M."/>
            <person name="Oakes M."/>
            <person name="Baldi P."/>
            <person name="Sandmeyer S."/>
        </authorList>
    </citation>
    <scope>NUCLEOTIDE SEQUENCE [LARGE SCALE GENOMIC DNA]</scope>
    <source>
        <strain evidence="8">CLIB89</strain>
        <strain evidence="10">CLIB89(W29)</strain>
    </source>
</reference>
<evidence type="ECO:0000313" key="10">
    <source>
        <dbReference type="Proteomes" id="UP000182444"/>
    </source>
</evidence>
<evidence type="ECO:0000256" key="2">
    <source>
        <dbReference type="ARBA" id="ARBA00022618"/>
    </source>
</evidence>
<evidence type="ECO:0000313" key="8">
    <source>
        <dbReference type="EMBL" id="AOW04968.1"/>
    </source>
</evidence>
<dbReference type="OMA" id="TYFMYET"/>
<dbReference type="Pfam" id="PF26557">
    <property type="entry name" value="Cullin_AB"/>
    <property type="match status" value="1"/>
</dbReference>
<dbReference type="GO" id="GO:0051301">
    <property type="term" value="P:cell division"/>
    <property type="evidence" value="ECO:0007669"/>
    <property type="project" value="UniProtKB-KW"/>
</dbReference>
<evidence type="ECO:0000259" key="7">
    <source>
        <dbReference type="PROSITE" id="PS50069"/>
    </source>
</evidence>
<dbReference type="InterPro" id="IPR057975">
    <property type="entry name" value="TPR_ANAPC2"/>
</dbReference>
<dbReference type="OrthoDB" id="5581181at2759"/>
<organism evidence="8 10">
    <name type="scientific">Yarrowia lipolytica</name>
    <name type="common">Candida lipolytica</name>
    <dbReference type="NCBI Taxonomy" id="4952"/>
    <lineage>
        <taxon>Eukaryota</taxon>
        <taxon>Fungi</taxon>
        <taxon>Dikarya</taxon>
        <taxon>Ascomycota</taxon>
        <taxon>Saccharomycotina</taxon>
        <taxon>Dipodascomycetes</taxon>
        <taxon>Dipodascales</taxon>
        <taxon>Dipodascales incertae sedis</taxon>
        <taxon>Yarrowia</taxon>
    </lineage>
</organism>
<dbReference type="VEuPathDB" id="FungiDB:YALI1_E05866g"/>
<reference evidence="9 11" key="2">
    <citation type="submission" date="2018-07" db="EMBL/GenBank/DDBJ databases">
        <title>Draft Genome Assemblies for Five Robust Yarrowia lipolytica Strains Exhibiting High Lipid Production and Pentose Sugar Utilization and Sugar Alcohol Secretion from Undetoxified Lignocellulosic Biomass Hydrolysates.</title>
        <authorList>
            <consortium name="DOE Joint Genome Institute"/>
            <person name="Walker C."/>
            <person name="Ryu S."/>
            <person name="Na H."/>
            <person name="Zane M."/>
            <person name="LaButti K."/>
            <person name="Lipzen A."/>
            <person name="Haridas S."/>
            <person name="Barry K."/>
            <person name="Grigoriev I.V."/>
            <person name="Quarterman J."/>
            <person name="Slininger P."/>
            <person name="Dien B."/>
            <person name="Trinh C.T."/>
        </authorList>
    </citation>
    <scope>NUCLEOTIDE SEQUENCE [LARGE SCALE GENOMIC DNA]</scope>
    <source>
        <strain evidence="9 11">YB392</strain>
    </source>
</reference>
<dbReference type="eggNOG" id="KOG2165">
    <property type="taxonomic scope" value="Eukaryota"/>
</dbReference>
<dbReference type="SMART" id="SM01013">
    <property type="entry name" value="APC2"/>
    <property type="match status" value="1"/>
</dbReference>
<dbReference type="SMART" id="SM00182">
    <property type="entry name" value="CULLIN"/>
    <property type="match status" value="1"/>
</dbReference>
<dbReference type="EMBL" id="CP017557">
    <property type="protein sequence ID" value="AOW04968.1"/>
    <property type="molecule type" value="Genomic_DNA"/>
</dbReference>
<dbReference type="AlphaFoldDB" id="A0A1H6PSW5"/>
<dbReference type="GO" id="GO:0006511">
    <property type="term" value="P:ubiquitin-dependent protein catabolic process"/>
    <property type="evidence" value="ECO:0007669"/>
    <property type="project" value="InterPro"/>
</dbReference>
<dbReference type="PROSITE" id="PS50069">
    <property type="entry name" value="CULLIN_2"/>
    <property type="match status" value="1"/>
</dbReference>
<keyword evidence="5" id="KW-0131">Cell cycle</keyword>
<dbReference type="GO" id="GO:0031625">
    <property type="term" value="F:ubiquitin protein ligase binding"/>
    <property type="evidence" value="ECO:0007669"/>
    <property type="project" value="InterPro"/>
</dbReference>
<dbReference type="Gene3D" id="1.10.10.10">
    <property type="entry name" value="Winged helix-like DNA-binding domain superfamily/Winged helix DNA-binding domain"/>
    <property type="match status" value="1"/>
</dbReference>
<dbReference type="Gene3D" id="3.30.230.130">
    <property type="entry name" value="Cullin, Chain C, Domain 2"/>
    <property type="match status" value="1"/>
</dbReference>
<dbReference type="GeneID" id="2912269"/>
<evidence type="ECO:0000256" key="1">
    <source>
        <dbReference type="ARBA" id="ARBA00016068"/>
    </source>
</evidence>
<evidence type="ECO:0000256" key="3">
    <source>
        <dbReference type="ARBA" id="ARBA00022776"/>
    </source>
</evidence>